<name>A0A644WQG5_9ZZZZ</name>
<reference evidence="1" key="1">
    <citation type="submission" date="2019-08" db="EMBL/GenBank/DDBJ databases">
        <authorList>
            <person name="Kucharzyk K."/>
            <person name="Murdoch R.W."/>
            <person name="Higgins S."/>
            <person name="Loffler F."/>
        </authorList>
    </citation>
    <scope>NUCLEOTIDE SEQUENCE</scope>
</reference>
<comment type="caution">
    <text evidence="1">The sequence shown here is derived from an EMBL/GenBank/DDBJ whole genome shotgun (WGS) entry which is preliminary data.</text>
</comment>
<evidence type="ECO:0008006" key="2">
    <source>
        <dbReference type="Google" id="ProtNLM"/>
    </source>
</evidence>
<gene>
    <name evidence="1" type="ORF">SDC9_52224</name>
</gene>
<dbReference type="AlphaFoldDB" id="A0A644WQG5"/>
<proteinExistence type="predicted"/>
<evidence type="ECO:0000313" key="1">
    <source>
        <dbReference type="EMBL" id="MPM05929.1"/>
    </source>
</evidence>
<dbReference type="Pfam" id="PF13692">
    <property type="entry name" value="Glyco_trans_1_4"/>
    <property type="match status" value="1"/>
</dbReference>
<dbReference type="Gene3D" id="3.40.50.2000">
    <property type="entry name" value="Glycogen Phosphorylase B"/>
    <property type="match status" value="2"/>
</dbReference>
<accession>A0A644WQG5</accession>
<dbReference type="PANTHER" id="PTHR12526:SF630">
    <property type="entry name" value="GLYCOSYLTRANSFERASE"/>
    <property type="match status" value="1"/>
</dbReference>
<sequence length="391" mass="45414">MKVLFITSFLPNKNATQAGVNFTYNIIEILNKKLGFSVDLLCTINEEEKSSSQEDIKKLTNKRIFHYVNKKNKIKNIIKSPFKPFITSVRYDCRIIKELKRLSKENVKYDYIVLDYTQNISYIDIIKKLFTDARTILLEQDVSFLGIKRKVENTHGLSRLFNSLEYRRLKKYELSKIDLFDKVYTVNQKDALLLGERDNVGVLYPFINEWKVVAKKHETFNIMFWGAMNRIENEDAVLFFIDNIWPNINKENVKFYIIGSKPSKKILELANDNIIVTGFVDDPSEYFSIMDISVVPLRLGAGIKIKVLESMANGIPTITTTVGAEGIEVVDEEEIFITDDWNEFAIKINKLKEDKGLREKLSNNAYKKIKEKYSFESNKNILSEFVKIKGE</sequence>
<protein>
    <recommendedName>
        <fullName evidence="2">Glycosyltransferase subfamily 4-like N-terminal domain-containing protein</fullName>
    </recommendedName>
</protein>
<dbReference type="CDD" id="cd03801">
    <property type="entry name" value="GT4_PimA-like"/>
    <property type="match status" value="1"/>
</dbReference>
<organism evidence="1">
    <name type="scientific">bioreactor metagenome</name>
    <dbReference type="NCBI Taxonomy" id="1076179"/>
    <lineage>
        <taxon>unclassified sequences</taxon>
        <taxon>metagenomes</taxon>
        <taxon>ecological metagenomes</taxon>
    </lineage>
</organism>
<dbReference type="SUPFAM" id="SSF53756">
    <property type="entry name" value="UDP-Glycosyltransferase/glycogen phosphorylase"/>
    <property type="match status" value="1"/>
</dbReference>
<dbReference type="PANTHER" id="PTHR12526">
    <property type="entry name" value="GLYCOSYLTRANSFERASE"/>
    <property type="match status" value="1"/>
</dbReference>
<dbReference type="EMBL" id="VSSQ01001178">
    <property type="protein sequence ID" value="MPM05929.1"/>
    <property type="molecule type" value="Genomic_DNA"/>
</dbReference>